<accession>A0A650CRP0</accession>
<dbReference type="Proteomes" id="UP000423396">
    <property type="component" value="Chromosome"/>
</dbReference>
<organism evidence="1 2">
    <name type="scientific">Stygiolobus azoricus</name>
    <dbReference type="NCBI Taxonomy" id="41675"/>
    <lineage>
        <taxon>Archaea</taxon>
        <taxon>Thermoproteota</taxon>
        <taxon>Thermoprotei</taxon>
        <taxon>Sulfolobales</taxon>
        <taxon>Sulfolobaceae</taxon>
        <taxon>Stygiolobus</taxon>
    </lineage>
</organism>
<dbReference type="GeneID" id="42799556"/>
<dbReference type="AlphaFoldDB" id="A0A650CRP0"/>
<gene>
    <name evidence="1" type="ORF">D1868_10755</name>
</gene>
<protein>
    <submittedName>
        <fullName evidence="1">Uncharacterized protein</fullName>
    </submittedName>
</protein>
<evidence type="ECO:0000313" key="2">
    <source>
        <dbReference type="Proteomes" id="UP000423396"/>
    </source>
</evidence>
<keyword evidence="2" id="KW-1185">Reference proteome</keyword>
<sequence>MKLINLYPVNEREKVVETINSALKKVKEYKTKYPQYVTSYLKSFLSTMLEKLKEGLEKLQNQWKRHHSLLLKKPTPLEEDEVGDIVD</sequence>
<dbReference type="EMBL" id="CP045483">
    <property type="protein sequence ID" value="QGR20415.1"/>
    <property type="molecule type" value="Genomic_DNA"/>
</dbReference>
<reference evidence="1 2" key="1">
    <citation type="submission" date="2019-10" db="EMBL/GenBank/DDBJ databases">
        <title>Genome Sequences from Six Type Strain Members of the Archaeal Family Sulfolobaceae: Acidianus ambivalens, Acidianus infernus, Metallosphaera prunae, Stygiolobus azoricus, Sulfolobus metallicus, and Sulfurisphaera ohwakuensis.</title>
        <authorList>
            <person name="Counts J.A."/>
            <person name="Kelly R.M."/>
        </authorList>
    </citation>
    <scope>NUCLEOTIDE SEQUENCE [LARGE SCALE GENOMIC DNA]</scope>
    <source>
        <strain evidence="1 2">FC6</strain>
    </source>
</reference>
<evidence type="ECO:0000313" key="1">
    <source>
        <dbReference type="EMBL" id="QGR20415.1"/>
    </source>
</evidence>
<name>A0A650CRP0_9CREN</name>
<proteinExistence type="predicted"/>
<dbReference type="RefSeq" id="WP_156007866.1">
    <property type="nucleotide sequence ID" value="NZ_CP045483.1"/>
</dbReference>
<dbReference type="KEGG" id="sazo:D1868_10755"/>